<gene>
    <name evidence="1" type="ORF">P8A20_38090</name>
</gene>
<keyword evidence="1" id="KW-0614">Plasmid</keyword>
<keyword evidence="2" id="KW-1185">Reference proteome</keyword>
<evidence type="ECO:0008006" key="3">
    <source>
        <dbReference type="Google" id="ProtNLM"/>
    </source>
</evidence>
<dbReference type="EMBL" id="CP120984">
    <property type="protein sequence ID" value="WLQ69329.1"/>
    <property type="molecule type" value="Genomic_DNA"/>
</dbReference>
<dbReference type="Gene3D" id="1.10.30.50">
    <property type="match status" value="1"/>
</dbReference>
<protein>
    <recommendedName>
        <fullName evidence="3">HNH endonuclease</fullName>
    </recommendedName>
</protein>
<sequence length="279" mass="31233">MWPLEPPAVSARLSFDTCVGNTRDPQRRERLVAAGESVEDAGARLRVAAQEGALHDLRSGSFSVPGIGADDAVRWVYKNGMVEGKGRQIYDQLMRAPLYERCPLCGHGTVTTLDHFLPKKLFPALCVDPLNLVPACAECNHAKGERVPSSAETTLLHPYLDRIDQDRWLEARIVESSPLWLEFFVSPPTSWEQVLAQRTRHHFERFRLAERFAVQANRTLAGIRRQLTSLLQVGGEEPVRAYLAAEAETRLADRPNGWEGVTYRTLAEDDTFCAGGWPQ</sequence>
<name>A0ABY9JRZ5_9ACTN</name>
<evidence type="ECO:0000313" key="1">
    <source>
        <dbReference type="EMBL" id="WLQ69329.1"/>
    </source>
</evidence>
<dbReference type="CDD" id="cd00085">
    <property type="entry name" value="HNHc"/>
    <property type="match status" value="1"/>
</dbReference>
<reference evidence="1 2" key="1">
    <citation type="submission" date="2023-03" db="EMBL/GenBank/DDBJ databases">
        <title>Isolation and description of six Streptomyces strains from soil environments, able to metabolize different microbial glucans.</title>
        <authorList>
            <person name="Widen T."/>
            <person name="Larsbrink J."/>
        </authorList>
    </citation>
    <scope>NUCLEOTIDE SEQUENCE [LARGE SCALE GENOMIC DNA]</scope>
    <source>
        <strain evidence="1 2">Alt3</strain>
        <plasmid evidence="1 2">unnamed1</plasmid>
    </source>
</reference>
<evidence type="ECO:0000313" key="2">
    <source>
        <dbReference type="Proteomes" id="UP001224433"/>
    </source>
</evidence>
<proteinExistence type="predicted"/>
<accession>A0ABY9JRZ5</accession>
<dbReference type="RefSeq" id="WP_306105404.1">
    <property type="nucleotide sequence ID" value="NZ_CP120984.1"/>
</dbReference>
<dbReference type="Proteomes" id="UP001224433">
    <property type="component" value="Plasmid unnamed1"/>
</dbReference>
<dbReference type="InterPro" id="IPR003615">
    <property type="entry name" value="HNH_nuc"/>
</dbReference>
<geneLocation type="plasmid" evidence="1 2">
    <name>unnamed1</name>
</geneLocation>
<organism evidence="1 2">
    <name type="scientific">Streptomyces glycanivorans</name>
    <dbReference type="NCBI Taxonomy" id="3033808"/>
    <lineage>
        <taxon>Bacteria</taxon>
        <taxon>Bacillati</taxon>
        <taxon>Actinomycetota</taxon>
        <taxon>Actinomycetes</taxon>
        <taxon>Kitasatosporales</taxon>
        <taxon>Streptomycetaceae</taxon>
        <taxon>Streptomyces</taxon>
    </lineage>
</organism>